<proteinExistence type="predicted"/>
<dbReference type="Proteomes" id="UP000029661">
    <property type="component" value="Chromosome"/>
</dbReference>
<gene>
    <name evidence="1" type="ORF">BRM9_1669</name>
</gene>
<dbReference type="KEGG" id="mfc:BRM9_1669"/>
<dbReference type="EMBL" id="CP006933">
    <property type="protein sequence ID" value="AIS32481.1"/>
    <property type="molecule type" value="Genomic_DNA"/>
</dbReference>
<organism evidence="1 2">
    <name type="scientific">Methanobacterium formicicum</name>
    <dbReference type="NCBI Taxonomy" id="2162"/>
    <lineage>
        <taxon>Archaea</taxon>
        <taxon>Methanobacteriati</taxon>
        <taxon>Methanobacteriota</taxon>
        <taxon>Methanomada group</taxon>
        <taxon>Methanobacteria</taxon>
        <taxon>Methanobacteriales</taxon>
        <taxon>Methanobacteriaceae</taxon>
        <taxon>Methanobacterium</taxon>
    </lineage>
</organism>
<dbReference type="RefSeq" id="WP_048085434.1">
    <property type="nucleotide sequence ID" value="NZ_CP006933.1"/>
</dbReference>
<reference evidence="1 2" key="1">
    <citation type="submission" date="2013-12" db="EMBL/GenBank/DDBJ databases">
        <title>The complete genome sequence of Methanobacterium sp. BRM9.</title>
        <authorList>
            <consortium name="Pastoral Greenhouse Gas Research Consortium"/>
            <person name="Kelly W.J."/>
            <person name="Leahy S.C."/>
            <person name="Perry R."/>
            <person name="Li D."/>
            <person name="Altermann E."/>
            <person name="Lambie S.C."/>
            <person name="Attwood G.T."/>
        </authorList>
    </citation>
    <scope>NUCLEOTIDE SEQUENCE [LARGE SCALE GENOMIC DNA]</scope>
    <source>
        <strain evidence="1 2">BRM9</strain>
    </source>
</reference>
<name>A0A089ZCG6_METFO</name>
<evidence type="ECO:0000313" key="1">
    <source>
        <dbReference type="EMBL" id="AIS32481.1"/>
    </source>
</evidence>
<dbReference type="STRING" id="2162.BRM9_1669"/>
<protein>
    <submittedName>
        <fullName evidence="1">Uncharacterized protein</fullName>
    </submittedName>
</protein>
<accession>A0A089ZCG6</accession>
<dbReference type="AlphaFoldDB" id="A0A089ZCG6"/>
<dbReference type="GeneID" id="24792834"/>
<sequence length="85" mass="9807">MSIEFSFQPKNLDEILILDIRTRVDIAIKRVKDNRSVSKIDIEVLKMDKTTLNQCTVPRTSPGMSKIASNLINKIDYILKKNEEE</sequence>
<evidence type="ECO:0000313" key="2">
    <source>
        <dbReference type="Proteomes" id="UP000029661"/>
    </source>
</evidence>